<dbReference type="OrthoDB" id="9801383at2"/>
<evidence type="ECO:0000313" key="2">
    <source>
        <dbReference type="Proteomes" id="UP000001191"/>
    </source>
</evidence>
<dbReference type="KEGG" id="npu:Npun_F4300"/>
<evidence type="ECO:0008006" key="3">
    <source>
        <dbReference type="Google" id="ProtNLM"/>
    </source>
</evidence>
<keyword evidence="2" id="KW-1185">Reference proteome</keyword>
<dbReference type="Proteomes" id="UP000001191">
    <property type="component" value="Chromosome"/>
</dbReference>
<dbReference type="InterPro" id="IPR008557">
    <property type="entry name" value="PhoX"/>
</dbReference>
<dbReference type="PhylomeDB" id="B2J9Z8"/>
<reference evidence="2" key="1">
    <citation type="submission" date="2008-04" db="EMBL/GenBank/DDBJ databases">
        <title>Complete sequence of chromosome of Nostoc punctiforme ATCC 29133.</title>
        <authorList>
            <consortium name="US DOE Joint Genome Institute"/>
            <person name="Copeland A."/>
            <person name="Lucas S."/>
            <person name="Lapidus A."/>
            <person name="Glavina del Rio T."/>
            <person name="Dalin E."/>
            <person name="Tice H."/>
            <person name="Pitluck S."/>
            <person name="Chain P."/>
            <person name="Malfatti S."/>
            <person name="Shin M."/>
            <person name="Vergez L."/>
            <person name="Schmutz J."/>
            <person name="Larimer F."/>
            <person name="Land M."/>
            <person name="Hauser L."/>
            <person name="Kyrpides N."/>
            <person name="Kim E."/>
            <person name="Meeks J.C."/>
            <person name="Elhai J."/>
            <person name="Campbell E.L."/>
            <person name="Thiel T."/>
            <person name="Longmire J."/>
            <person name="Potts M."/>
            <person name="Atlas R."/>
        </authorList>
    </citation>
    <scope>NUCLEOTIDE SEQUENCE [LARGE SCALE GENOMIC DNA]</scope>
    <source>
        <strain evidence="2">ATCC 29133 / PCC 73102</strain>
    </source>
</reference>
<reference evidence="1 2" key="2">
    <citation type="journal article" date="2013" name="Plant Physiol.">
        <title>A Nostoc punctiforme Sugar Transporter Necessary to Establish a Cyanobacterium-Plant Symbiosis.</title>
        <authorList>
            <person name="Ekman M."/>
            <person name="Picossi S."/>
            <person name="Campbell E.L."/>
            <person name="Meeks J.C."/>
            <person name="Flores E."/>
        </authorList>
    </citation>
    <scope>NUCLEOTIDE SEQUENCE [LARGE SCALE GENOMIC DNA]</scope>
    <source>
        <strain evidence="2">ATCC 29133 / PCC 73102</strain>
    </source>
</reference>
<gene>
    <name evidence="1" type="ordered locus">Npun_F4300</name>
</gene>
<proteinExistence type="predicted"/>
<dbReference type="Pfam" id="PF05787">
    <property type="entry name" value="PhoX"/>
    <property type="match status" value="1"/>
</dbReference>
<protein>
    <recommendedName>
        <fullName evidence="3">Phosphatase</fullName>
    </recommendedName>
</protein>
<name>B2J9Z8_NOSP7</name>
<dbReference type="PANTHER" id="PTHR35399">
    <property type="entry name" value="SLR8030 PROTEIN"/>
    <property type="match status" value="1"/>
</dbReference>
<dbReference type="EMBL" id="CP001037">
    <property type="protein sequence ID" value="ACC82675.1"/>
    <property type="molecule type" value="Genomic_DNA"/>
</dbReference>
<sequence>MIYFTCNSGGNAGQGQVFAYKPNNNDPNSGTITLIVESPAEDILNFPDNITVAPFGDLFLCEDGSNTEFVIGVTPEGDLYRFAANAINGSEFAGACFSPDGHTMFVNIQDPGITCAIWGPWSRNRA</sequence>
<accession>B2J9Z8</accession>
<dbReference type="SUPFAM" id="SSF63829">
    <property type="entry name" value="Calcium-dependent phosphotriesterase"/>
    <property type="match status" value="1"/>
</dbReference>
<dbReference type="EnsemblBacteria" id="ACC82675">
    <property type="protein sequence ID" value="ACC82675"/>
    <property type="gene ID" value="Npun_F4300"/>
</dbReference>
<organism evidence="1 2">
    <name type="scientific">Nostoc punctiforme (strain ATCC 29133 / PCC 73102)</name>
    <dbReference type="NCBI Taxonomy" id="63737"/>
    <lineage>
        <taxon>Bacteria</taxon>
        <taxon>Bacillati</taxon>
        <taxon>Cyanobacteriota</taxon>
        <taxon>Cyanophyceae</taxon>
        <taxon>Nostocales</taxon>
        <taxon>Nostocaceae</taxon>
        <taxon>Nostoc</taxon>
    </lineage>
</organism>
<dbReference type="eggNOG" id="COG3211">
    <property type="taxonomic scope" value="Bacteria"/>
</dbReference>
<dbReference type="AlphaFoldDB" id="B2J9Z8"/>
<dbReference type="HOGENOM" id="CLU_1979237_0_0_3"/>
<dbReference type="STRING" id="63737.Npun_F4300"/>
<dbReference type="PANTHER" id="PTHR35399:SF4">
    <property type="entry name" value="MEMBRANE PROTEIN"/>
    <property type="match status" value="1"/>
</dbReference>
<evidence type="ECO:0000313" key="1">
    <source>
        <dbReference type="EMBL" id="ACC82675.1"/>
    </source>
</evidence>